<reference evidence="4 5" key="1">
    <citation type="journal article" date="2012" name="J. Bacteriol.">
        <title>Complete Genome Sequence of the Hyperthermophilic Archaeon Thermococcus sp. Strain CL1, Isolated from a Paralvinella sp. Polychaete Worm Collected from a Hydrothermal Vent.</title>
        <authorList>
            <person name="Jung J.H."/>
            <person name="Holden J.F."/>
            <person name="Seo D.H."/>
            <person name="Park K.H."/>
            <person name="Shin H."/>
            <person name="Ryu S."/>
            <person name="Lee J.H."/>
            <person name="Park C.S."/>
        </authorList>
    </citation>
    <scope>NUCLEOTIDE SEQUENCE [LARGE SCALE GENOMIC DNA]</scope>
    <source>
        <strain evidence="5">DSM 27260 / KACC 17922 / CL1</strain>
    </source>
</reference>
<dbReference type="GO" id="GO:0006614">
    <property type="term" value="P:SRP-dependent cotranslational protein targeting to membrane"/>
    <property type="evidence" value="ECO:0007669"/>
    <property type="project" value="InterPro"/>
</dbReference>
<organism evidence="4 5">
    <name type="scientific">Thermococcus cleftensis (strain DSM 27260 / KACC 17922 / CL1)</name>
    <dbReference type="NCBI Taxonomy" id="163003"/>
    <lineage>
        <taxon>Archaea</taxon>
        <taxon>Methanobacteriati</taxon>
        <taxon>Methanobacteriota</taxon>
        <taxon>Thermococci</taxon>
        <taxon>Thermococcales</taxon>
        <taxon>Thermococcaceae</taxon>
        <taxon>Thermococcus</taxon>
    </lineage>
</organism>
<keyword evidence="3" id="KW-0687">Ribonucleoprotein</keyword>
<dbReference type="HOGENOM" id="CLU_169299_1_0_2"/>
<evidence type="ECO:0000256" key="3">
    <source>
        <dbReference type="ARBA" id="ARBA00023274"/>
    </source>
</evidence>
<dbReference type="GO" id="GO:0008312">
    <property type="term" value="F:7S RNA binding"/>
    <property type="evidence" value="ECO:0007669"/>
    <property type="project" value="InterPro"/>
</dbReference>
<name>I3ZVA9_THECF</name>
<dbReference type="EMBL" id="CP003651">
    <property type="protein sequence ID" value="AFL95643.1"/>
    <property type="molecule type" value="Genomic_DNA"/>
</dbReference>
<dbReference type="AlphaFoldDB" id="I3ZVA9"/>
<dbReference type="InterPro" id="IPR002778">
    <property type="entry name" value="Signal_recog_particle_SRP19"/>
</dbReference>
<accession>I3ZVA9</accession>
<keyword evidence="5" id="KW-1185">Reference proteome</keyword>
<protein>
    <submittedName>
        <fullName evidence="4">Signal recognition particle protein SRP19</fullName>
    </submittedName>
</protein>
<keyword evidence="2" id="KW-0733">Signal recognition particle</keyword>
<evidence type="ECO:0000256" key="2">
    <source>
        <dbReference type="ARBA" id="ARBA00023135"/>
    </source>
</evidence>
<gene>
    <name evidence="4" type="ORF">CL1_1444</name>
</gene>
<dbReference type="RefSeq" id="WP_014789276.1">
    <property type="nucleotide sequence ID" value="NC_018015.1"/>
</dbReference>
<keyword evidence="1" id="KW-0963">Cytoplasm</keyword>
<dbReference type="Pfam" id="PF01922">
    <property type="entry name" value="SRP19"/>
    <property type="match status" value="1"/>
</dbReference>
<dbReference type="SUPFAM" id="SSF69695">
    <property type="entry name" value="SRP19"/>
    <property type="match status" value="1"/>
</dbReference>
<sequence length="115" mass="13131">MRKFVVWPNELDARLSRRYGRAVGKEFAVDAPKVQEIADAAVALGMKVVELDPEKLNPRLAGLDEEYRVRGMLRLESKHPKGKALRMLGQKIREIRKTQAKAKGKKKHKSGKKKR</sequence>
<dbReference type="GeneID" id="13037846"/>
<dbReference type="Gene3D" id="3.30.56.30">
    <property type="entry name" value="Signal recognition particle, SRP19-like subunit"/>
    <property type="match status" value="1"/>
</dbReference>
<dbReference type="InterPro" id="IPR036521">
    <property type="entry name" value="SRP19-like_sf"/>
</dbReference>
<dbReference type="KEGG" id="thm:CL1_1444"/>
<dbReference type="GO" id="GO:0048500">
    <property type="term" value="C:signal recognition particle"/>
    <property type="evidence" value="ECO:0007669"/>
    <property type="project" value="InterPro"/>
</dbReference>
<dbReference type="OrthoDB" id="56356at2157"/>
<evidence type="ECO:0000256" key="1">
    <source>
        <dbReference type="ARBA" id="ARBA00022490"/>
    </source>
</evidence>
<dbReference type="Proteomes" id="UP000006064">
    <property type="component" value="Chromosome"/>
</dbReference>
<proteinExistence type="predicted"/>
<dbReference type="STRING" id="163003.CL1_1444"/>
<evidence type="ECO:0000313" key="4">
    <source>
        <dbReference type="EMBL" id="AFL95643.1"/>
    </source>
</evidence>
<evidence type="ECO:0000313" key="5">
    <source>
        <dbReference type="Proteomes" id="UP000006064"/>
    </source>
</evidence>
<dbReference type="NCBIfam" id="NF002993">
    <property type="entry name" value="PRK03745.1"/>
    <property type="match status" value="1"/>
</dbReference>